<dbReference type="Pfam" id="PF05726">
    <property type="entry name" value="Pirin_C"/>
    <property type="match status" value="1"/>
</dbReference>
<dbReference type="InterPro" id="IPR003829">
    <property type="entry name" value="Pirin_N_dom"/>
</dbReference>
<dbReference type="Pfam" id="PF02678">
    <property type="entry name" value="Pirin"/>
    <property type="match status" value="1"/>
</dbReference>
<dbReference type="EMBL" id="JAEHFJ010000005">
    <property type="protein sequence ID" value="MBJ2174875.1"/>
    <property type="molecule type" value="Genomic_DNA"/>
</dbReference>
<dbReference type="InterPro" id="IPR012093">
    <property type="entry name" value="Pirin"/>
</dbReference>
<organism evidence="5 6">
    <name type="scientific">Aureibaculum flavum</name>
    <dbReference type="NCBI Taxonomy" id="2795986"/>
    <lineage>
        <taxon>Bacteria</taxon>
        <taxon>Pseudomonadati</taxon>
        <taxon>Bacteroidota</taxon>
        <taxon>Flavobacteriia</taxon>
        <taxon>Flavobacteriales</taxon>
        <taxon>Flavobacteriaceae</taxon>
        <taxon>Aureibaculum</taxon>
    </lineage>
</organism>
<evidence type="ECO:0000313" key="5">
    <source>
        <dbReference type="EMBL" id="MBJ2174875.1"/>
    </source>
</evidence>
<gene>
    <name evidence="5" type="ORF">JBL43_11550</name>
</gene>
<dbReference type="InterPro" id="IPR053186">
    <property type="entry name" value="QDO-related"/>
</dbReference>
<comment type="caution">
    <text evidence="5">The sequence shown here is derived from an EMBL/GenBank/DDBJ whole genome shotgun (WGS) entry which is preliminary data.</text>
</comment>
<keyword evidence="6" id="KW-1185">Reference proteome</keyword>
<dbReference type="RefSeq" id="WP_198841591.1">
    <property type="nucleotide sequence ID" value="NZ_JAEHFJ010000005.1"/>
</dbReference>
<dbReference type="CDD" id="cd02909">
    <property type="entry name" value="cupin_pirin_N"/>
    <property type="match status" value="1"/>
</dbReference>
<feature type="domain" description="Pirin C-terminal" evidence="4">
    <location>
        <begin position="187"/>
        <end position="288"/>
    </location>
</feature>
<evidence type="ECO:0000259" key="4">
    <source>
        <dbReference type="Pfam" id="PF05726"/>
    </source>
</evidence>
<comment type="similarity">
    <text evidence="1 2">Belongs to the pirin family.</text>
</comment>
<reference evidence="5 6" key="1">
    <citation type="submission" date="2020-12" db="EMBL/GenBank/DDBJ databases">
        <title>Aureibaculum luteum sp. nov. and Aureibaculum flavum sp. nov., novel members of the family Flavobacteriaceae isolated from Antarctic intertidal sediments.</title>
        <authorList>
            <person name="He X."/>
            <person name="Zhang X."/>
        </authorList>
    </citation>
    <scope>NUCLEOTIDE SEQUENCE [LARGE SCALE GENOMIC DNA]</scope>
    <source>
        <strain evidence="5 6">A20</strain>
    </source>
</reference>
<evidence type="ECO:0000256" key="1">
    <source>
        <dbReference type="ARBA" id="ARBA00008416"/>
    </source>
</evidence>
<dbReference type="Proteomes" id="UP000623301">
    <property type="component" value="Unassembled WGS sequence"/>
</dbReference>
<feature type="domain" description="Pirin N-terminal" evidence="3">
    <location>
        <begin position="33"/>
        <end position="131"/>
    </location>
</feature>
<dbReference type="InterPro" id="IPR011051">
    <property type="entry name" value="RmlC_Cupin_sf"/>
</dbReference>
<dbReference type="InterPro" id="IPR014710">
    <property type="entry name" value="RmlC-like_jellyroll"/>
</dbReference>
<dbReference type="PANTHER" id="PTHR43594:SF1">
    <property type="entry name" value="QUERCETIN 2,3-DIOXYGENASE PA2418-RELATED"/>
    <property type="match status" value="1"/>
</dbReference>
<dbReference type="CDD" id="cd02247">
    <property type="entry name" value="cupin_pirin_C"/>
    <property type="match status" value="1"/>
</dbReference>
<proteinExistence type="inferred from homology"/>
<dbReference type="Gene3D" id="2.60.120.10">
    <property type="entry name" value="Jelly Rolls"/>
    <property type="match status" value="2"/>
</dbReference>
<sequence>MKTKTVELVASPKAPHFVGDGFRVHNFIPSGFRLDMQRMNPFIMLDYNSSYHFPPSHKPKGVGVHPHRGFETVTIAYKGKVAHHDSSGGGGVIEEGDVQWMTAASGVLHKEYHEEEWSKTGGDFQMVQLWVNLPKKDKMSAPKYQAIKNEAINRFLLENNAGQIEVIAGEYKGIKGAASTFTPLHMLNAKLNKGGKATFHFPANYNTVLLIVEGSILINGNEKAPTDHLALMATDGENFEIEAIDDAIVLVLSGEPIDEPIAAHGPFVMNTKEELMEAFNDFNNGKFGYLED</sequence>
<name>A0ABS0WSB9_9FLAO</name>
<protein>
    <submittedName>
        <fullName evidence="5">Pirin family protein</fullName>
    </submittedName>
</protein>
<dbReference type="PIRSF" id="PIRSF006232">
    <property type="entry name" value="Pirin"/>
    <property type="match status" value="1"/>
</dbReference>
<evidence type="ECO:0000259" key="3">
    <source>
        <dbReference type="Pfam" id="PF02678"/>
    </source>
</evidence>
<dbReference type="SUPFAM" id="SSF51182">
    <property type="entry name" value="RmlC-like cupins"/>
    <property type="match status" value="1"/>
</dbReference>
<evidence type="ECO:0000256" key="2">
    <source>
        <dbReference type="RuleBase" id="RU003457"/>
    </source>
</evidence>
<evidence type="ECO:0000313" key="6">
    <source>
        <dbReference type="Proteomes" id="UP000623301"/>
    </source>
</evidence>
<dbReference type="InterPro" id="IPR008778">
    <property type="entry name" value="Pirin_C_dom"/>
</dbReference>
<accession>A0ABS0WSB9</accession>
<dbReference type="PANTHER" id="PTHR43594">
    <property type="entry name" value="QUERCETIN 2,3-DIOXYGENASE"/>
    <property type="match status" value="1"/>
</dbReference>